<sequence>MMNLTWFLITIAPPLIVFACILFVFLWATYGKPLSLPSQESSFEEKQQSTPKRAEQISQQISS</sequence>
<proteinExistence type="predicted"/>
<accession>A0A1H3QBI3</accession>
<keyword evidence="4" id="KW-1185">Reference proteome</keyword>
<keyword evidence="2" id="KW-0472">Membrane</keyword>
<protein>
    <submittedName>
        <fullName evidence="3">Uncharacterized protein</fullName>
    </submittedName>
</protein>
<feature type="compositionally biased region" description="Basic and acidic residues" evidence="1">
    <location>
        <begin position="43"/>
        <end position="55"/>
    </location>
</feature>
<evidence type="ECO:0000313" key="4">
    <source>
        <dbReference type="Proteomes" id="UP000198935"/>
    </source>
</evidence>
<organism evidence="3 4">
    <name type="scientific">Evansella caseinilytica</name>
    <dbReference type="NCBI Taxonomy" id="1503961"/>
    <lineage>
        <taxon>Bacteria</taxon>
        <taxon>Bacillati</taxon>
        <taxon>Bacillota</taxon>
        <taxon>Bacilli</taxon>
        <taxon>Bacillales</taxon>
        <taxon>Bacillaceae</taxon>
        <taxon>Evansella</taxon>
    </lineage>
</organism>
<dbReference type="Pfam" id="PF22282">
    <property type="entry name" value="CydS"/>
    <property type="match status" value="1"/>
</dbReference>
<evidence type="ECO:0000256" key="2">
    <source>
        <dbReference type="SAM" id="Phobius"/>
    </source>
</evidence>
<keyword evidence="2" id="KW-0812">Transmembrane</keyword>
<feature type="transmembrane region" description="Helical" evidence="2">
    <location>
        <begin position="6"/>
        <end position="28"/>
    </location>
</feature>
<dbReference type="Proteomes" id="UP000198935">
    <property type="component" value="Unassembled WGS sequence"/>
</dbReference>
<gene>
    <name evidence="3" type="ORF">SAMN05421736_106103</name>
</gene>
<keyword evidence="2" id="KW-1133">Transmembrane helix</keyword>
<evidence type="ECO:0000313" key="3">
    <source>
        <dbReference type="EMBL" id="SDZ10717.1"/>
    </source>
</evidence>
<dbReference type="AlphaFoldDB" id="A0A1H3QBI3"/>
<reference evidence="4" key="1">
    <citation type="submission" date="2016-10" db="EMBL/GenBank/DDBJ databases">
        <authorList>
            <person name="Varghese N."/>
            <person name="Submissions S."/>
        </authorList>
    </citation>
    <scope>NUCLEOTIDE SEQUENCE [LARGE SCALE GENOMIC DNA]</scope>
    <source>
        <strain evidence="4">SP</strain>
    </source>
</reference>
<evidence type="ECO:0000256" key="1">
    <source>
        <dbReference type="SAM" id="MobiDB-lite"/>
    </source>
</evidence>
<dbReference type="InterPro" id="IPR054381">
    <property type="entry name" value="CydS"/>
</dbReference>
<feature type="region of interest" description="Disordered" evidence="1">
    <location>
        <begin position="41"/>
        <end position="63"/>
    </location>
</feature>
<dbReference type="STRING" id="1503961.SAMN05421736_106103"/>
<name>A0A1H3QBI3_9BACI</name>
<dbReference type="EMBL" id="FNPI01000006">
    <property type="protein sequence ID" value="SDZ10717.1"/>
    <property type="molecule type" value="Genomic_DNA"/>
</dbReference>